<evidence type="ECO:0000313" key="3">
    <source>
        <dbReference type="EMBL" id="OSY40019.1"/>
    </source>
</evidence>
<accession>A0ABX3XQG2</accession>
<name>A0ABX3XQG2_STRPT</name>
<dbReference type="Proteomes" id="UP000194225">
    <property type="component" value="Unassembled WGS sequence"/>
</dbReference>
<feature type="region of interest" description="Disordered" evidence="1">
    <location>
        <begin position="63"/>
        <end position="91"/>
    </location>
</feature>
<gene>
    <name evidence="3" type="ORF">BG653_05558</name>
</gene>
<proteinExistence type="predicted"/>
<dbReference type="SUPFAM" id="SSF54980">
    <property type="entry name" value="EF-G C-terminal domain-like"/>
    <property type="match status" value="1"/>
</dbReference>
<dbReference type="Pfam" id="PF00679">
    <property type="entry name" value="EFG_C"/>
    <property type="match status" value="1"/>
</dbReference>
<evidence type="ECO:0000313" key="4">
    <source>
        <dbReference type="Proteomes" id="UP000194225"/>
    </source>
</evidence>
<feature type="domain" description="Elongation factor EFG" evidence="2">
    <location>
        <begin position="2"/>
        <end position="84"/>
    </location>
</feature>
<reference evidence="3 4" key="1">
    <citation type="submission" date="2016-09" db="EMBL/GenBank/DDBJ databases">
        <title>Streptomyces platensis DSM40041, a candidate organism with high potential of specific P450 cytochromes.</title>
        <authorList>
            <person name="Grumaz C."/>
            <person name="Vainshtein Y."/>
            <person name="Kirstahler P."/>
            <person name="Sohn K."/>
        </authorList>
    </citation>
    <scope>NUCLEOTIDE SEQUENCE [LARGE SCALE GENOMIC DNA]</scope>
    <source>
        <strain evidence="3 4">DSM 40041</strain>
    </source>
</reference>
<dbReference type="EMBL" id="MIGA01000048">
    <property type="protein sequence ID" value="OSY40019.1"/>
    <property type="molecule type" value="Genomic_DNA"/>
</dbReference>
<evidence type="ECO:0000256" key="1">
    <source>
        <dbReference type="SAM" id="MobiDB-lite"/>
    </source>
</evidence>
<protein>
    <recommendedName>
        <fullName evidence="2">Elongation factor EFG domain-containing protein</fullName>
    </recommendedName>
</protein>
<dbReference type="InterPro" id="IPR035647">
    <property type="entry name" value="EFG_III/V"/>
</dbReference>
<sequence length="91" mass="9553">MYEPYHAFEADIPPAALAPVTARLAALGAEFAETTGGRHSWLVSGVLPARHVQEFQGLLPGLTHGEGVWTSAPSGDRPVRGNAAPRQGGPR</sequence>
<organism evidence="3 4">
    <name type="scientific">Streptomyces platensis</name>
    <dbReference type="NCBI Taxonomy" id="58346"/>
    <lineage>
        <taxon>Bacteria</taxon>
        <taxon>Bacillati</taxon>
        <taxon>Actinomycetota</taxon>
        <taxon>Actinomycetes</taxon>
        <taxon>Kitasatosporales</taxon>
        <taxon>Streptomycetaceae</taxon>
        <taxon>Streptomyces</taxon>
    </lineage>
</organism>
<keyword evidence="4" id="KW-1185">Reference proteome</keyword>
<dbReference type="InterPro" id="IPR000640">
    <property type="entry name" value="EFG_V-like"/>
</dbReference>
<comment type="caution">
    <text evidence="3">The sequence shown here is derived from an EMBL/GenBank/DDBJ whole genome shotgun (WGS) entry which is preliminary data.</text>
</comment>
<evidence type="ECO:0000259" key="2">
    <source>
        <dbReference type="Pfam" id="PF00679"/>
    </source>
</evidence>